<dbReference type="STRING" id="43657.S4054249_24780"/>
<dbReference type="Proteomes" id="UP000076643">
    <property type="component" value="Unassembled WGS sequence"/>
</dbReference>
<name>A0A166U9P6_9GAMM</name>
<reference evidence="3 4" key="1">
    <citation type="submission" date="2013-07" db="EMBL/GenBank/DDBJ databases">
        <title>Comparative Genomic and Metabolomic Analysis of Twelve Strains of Pseudoalteromonas luteoviolacea.</title>
        <authorList>
            <person name="Vynne N.G."/>
            <person name="Mansson M."/>
            <person name="Gram L."/>
        </authorList>
    </citation>
    <scope>NUCLEOTIDE SEQUENCE [LARGE SCALE GENOMIC DNA]</scope>
    <source>
        <strain evidence="3 4">DSM 6061</strain>
    </source>
</reference>
<dbReference type="PATRIC" id="fig|1365250.3.peg.5100"/>
<evidence type="ECO:0000313" key="4">
    <source>
        <dbReference type="Proteomes" id="UP000076643"/>
    </source>
</evidence>
<gene>
    <name evidence="3" type="ORF">N475_05255</name>
</gene>
<dbReference type="RefSeq" id="WP_227008516.1">
    <property type="nucleotide sequence ID" value="NZ_AQHB01000049.1"/>
</dbReference>
<evidence type="ECO:0000259" key="2">
    <source>
        <dbReference type="Pfam" id="PF00497"/>
    </source>
</evidence>
<evidence type="ECO:0000313" key="3">
    <source>
        <dbReference type="EMBL" id="KZN29706.1"/>
    </source>
</evidence>
<dbReference type="AlphaFoldDB" id="A0A166U9P6"/>
<keyword evidence="4" id="KW-1185">Reference proteome</keyword>
<dbReference type="PANTHER" id="PTHR38834:SF3">
    <property type="entry name" value="SOLUTE-BINDING PROTEIN FAMILY 3_N-TERMINAL DOMAIN-CONTAINING PROTEIN"/>
    <property type="match status" value="1"/>
</dbReference>
<dbReference type="SUPFAM" id="SSF53850">
    <property type="entry name" value="Periplasmic binding protein-like II"/>
    <property type="match status" value="1"/>
</dbReference>
<sequence>MLSLLTRLAVLSCCIAFDAASTPLPKLQVVTEEWVPYNYADEDGVIVGRATKKVREVLDAAGVEYDINLYPWARSMKLAKTQPNTMIYSIYRNADREKLFEWACPLMRPVRQYLFKLKSREDIQVNSIEEAKKYVISVVRGSVVHEYLVNLGFEAGVNLDITADPSASQKKLVAGRIDFLLTTEYTMYERLRLMGVDYGNVEPALEVRNSSDRRACMAFNLNTDKELINKIKRALAEHNKLFIGP</sequence>
<feature type="domain" description="Solute-binding protein family 3/N-terminal" evidence="2">
    <location>
        <begin position="30"/>
        <end position="238"/>
    </location>
</feature>
<keyword evidence="1" id="KW-0732">Signal</keyword>
<feature type="chain" id="PRO_5007880467" description="Solute-binding protein family 3/N-terminal domain-containing protein" evidence="1">
    <location>
        <begin position="20"/>
        <end position="245"/>
    </location>
</feature>
<dbReference type="Gene3D" id="3.40.190.10">
    <property type="entry name" value="Periplasmic binding protein-like II"/>
    <property type="match status" value="2"/>
</dbReference>
<dbReference type="Pfam" id="PF00497">
    <property type="entry name" value="SBP_bac_3"/>
    <property type="match status" value="1"/>
</dbReference>
<accession>A0A166U9P6</accession>
<protein>
    <recommendedName>
        <fullName evidence="2">Solute-binding protein family 3/N-terminal domain-containing protein</fullName>
    </recommendedName>
</protein>
<feature type="signal peptide" evidence="1">
    <location>
        <begin position="1"/>
        <end position="19"/>
    </location>
</feature>
<dbReference type="InterPro" id="IPR001638">
    <property type="entry name" value="Solute-binding_3/MltF_N"/>
</dbReference>
<proteinExistence type="predicted"/>
<evidence type="ECO:0000256" key="1">
    <source>
        <dbReference type="SAM" id="SignalP"/>
    </source>
</evidence>
<dbReference type="PANTHER" id="PTHR38834">
    <property type="entry name" value="PERIPLASMIC SUBSTRATE BINDING PROTEIN FAMILY 3"/>
    <property type="match status" value="1"/>
</dbReference>
<dbReference type="EMBL" id="AUYB01000158">
    <property type="protein sequence ID" value="KZN29706.1"/>
    <property type="molecule type" value="Genomic_DNA"/>
</dbReference>
<comment type="caution">
    <text evidence="3">The sequence shown here is derived from an EMBL/GenBank/DDBJ whole genome shotgun (WGS) entry which is preliminary data.</text>
</comment>
<dbReference type="GeneID" id="57360398"/>
<organism evidence="3 4">
    <name type="scientific">Pseudoalteromonas luteoviolacea DSM 6061</name>
    <dbReference type="NCBI Taxonomy" id="1365250"/>
    <lineage>
        <taxon>Bacteria</taxon>
        <taxon>Pseudomonadati</taxon>
        <taxon>Pseudomonadota</taxon>
        <taxon>Gammaproteobacteria</taxon>
        <taxon>Alteromonadales</taxon>
        <taxon>Pseudoalteromonadaceae</taxon>
        <taxon>Pseudoalteromonas</taxon>
    </lineage>
</organism>